<dbReference type="Gene3D" id="1.10.10.10">
    <property type="entry name" value="Winged helix-like DNA-binding domain superfamily/Winged helix DNA-binding domain"/>
    <property type="match status" value="1"/>
</dbReference>
<evidence type="ECO:0000313" key="2">
    <source>
        <dbReference type="EMBL" id="MBK0332507.1"/>
    </source>
</evidence>
<organism evidence="2 3">
    <name type="scientific">Brachybacterium halotolerans</name>
    <dbReference type="NCBI Taxonomy" id="2795215"/>
    <lineage>
        <taxon>Bacteria</taxon>
        <taxon>Bacillati</taxon>
        <taxon>Actinomycetota</taxon>
        <taxon>Actinomycetes</taxon>
        <taxon>Micrococcales</taxon>
        <taxon>Dermabacteraceae</taxon>
        <taxon>Brachybacterium</taxon>
    </lineage>
</organism>
<evidence type="ECO:0008006" key="4">
    <source>
        <dbReference type="Google" id="ProtNLM"/>
    </source>
</evidence>
<protein>
    <recommendedName>
        <fullName evidence="4">Helix-turn-helix domain-containing protein</fullName>
    </recommendedName>
</protein>
<dbReference type="EMBL" id="JAEDAJ010000010">
    <property type="protein sequence ID" value="MBK0332507.1"/>
    <property type="molecule type" value="Genomic_DNA"/>
</dbReference>
<accession>A0ABS1BCY1</accession>
<comment type="caution">
    <text evidence="2">The sequence shown here is derived from an EMBL/GenBank/DDBJ whole genome shotgun (WGS) entry which is preliminary data.</text>
</comment>
<evidence type="ECO:0000256" key="1">
    <source>
        <dbReference type="SAM" id="MobiDB-lite"/>
    </source>
</evidence>
<dbReference type="InterPro" id="IPR036390">
    <property type="entry name" value="WH_DNA-bd_sf"/>
</dbReference>
<gene>
    <name evidence="2" type="ORF">I8D64_13990</name>
</gene>
<dbReference type="SUPFAM" id="SSF46785">
    <property type="entry name" value="Winged helix' DNA-binding domain"/>
    <property type="match status" value="1"/>
</dbReference>
<feature type="region of interest" description="Disordered" evidence="1">
    <location>
        <begin position="1"/>
        <end position="20"/>
    </location>
</feature>
<dbReference type="InterPro" id="IPR036388">
    <property type="entry name" value="WH-like_DNA-bd_sf"/>
</dbReference>
<name>A0ABS1BCY1_9MICO</name>
<sequence length="216" mass="23935">MTATGSPSRASVIFDRETSDGRRCRVTPYDESVHTPGTAHTAWDPYPDQFPAGPFTEVIEYAPAGHEAPIVTNTTAPRRLTEEEVQELPEFLRPHTTAEPEPVSETLVPKVRRAPSGKPSKFQYLEALRDAHDLTHAEFHLLTVLLTYADADLSNGRPGHARLAAHMGYGGGDPRQVRKLLDSLERKGYVEVQEPGTNTGSRRAATYRLVLPIREE</sequence>
<reference evidence="2 3" key="1">
    <citation type="submission" date="2020-12" db="EMBL/GenBank/DDBJ databases">
        <title>Brachybacterium sp. MASK1Z-5, whole genome shotgun sequence.</title>
        <authorList>
            <person name="Tuo L."/>
        </authorList>
    </citation>
    <scope>NUCLEOTIDE SEQUENCE [LARGE SCALE GENOMIC DNA]</scope>
    <source>
        <strain evidence="2 3">MASK1Z-5</strain>
    </source>
</reference>
<keyword evidence="3" id="KW-1185">Reference proteome</keyword>
<dbReference type="RefSeq" id="WP_200503412.1">
    <property type="nucleotide sequence ID" value="NZ_JAEDAJ010000010.1"/>
</dbReference>
<dbReference type="Proteomes" id="UP000612352">
    <property type="component" value="Unassembled WGS sequence"/>
</dbReference>
<proteinExistence type="predicted"/>
<evidence type="ECO:0000313" key="3">
    <source>
        <dbReference type="Proteomes" id="UP000612352"/>
    </source>
</evidence>